<accession>A0A1I8M2A9</accession>
<proteinExistence type="predicted"/>
<feature type="signal peptide" evidence="1">
    <location>
        <begin position="1"/>
        <end position="29"/>
    </location>
</feature>
<dbReference type="PANTHER" id="PTHR47890">
    <property type="entry name" value="LD24308P"/>
    <property type="match status" value="1"/>
</dbReference>
<dbReference type="Pfam" id="PF16061">
    <property type="entry name" value="DUF4803"/>
    <property type="match status" value="1"/>
</dbReference>
<dbReference type="EnsemblMetazoa" id="MDOA000530-RB">
    <property type="protein sequence ID" value="MDOA000530-PB"/>
    <property type="gene ID" value="MDOA000530"/>
</dbReference>
<dbReference type="AlphaFoldDB" id="A0A1I8M2A9"/>
<evidence type="ECO:0000256" key="1">
    <source>
        <dbReference type="SAM" id="SignalP"/>
    </source>
</evidence>
<protein>
    <submittedName>
        <fullName evidence="2">Uncharacterized protein</fullName>
    </submittedName>
</protein>
<sequence>MKALLSKCRLLWLTAVLLAAVLGPNHIMASDNSPALSSYRPGLFAPIEIDAVRQEYLALEQSLWQHLDRSTNNRNAEQQLRKIIDSHRHFVHRHMQAKWEEGKYEILNHYEWSLLERDLIQIDHLFGAFANYLRSHHNNVDLDERTLTDVAERVLRNDRTFSIPRIFQDIDLIMVKQTMYYRAMMASKEERCLNQQSTQQFLYSLYTDIALTELKGYTMMEFSWMILRVYGKGNFTQEAELMRSDFEKRTEKTVRLLREVMNRADRIVWRCDPEKYVQGQTYDEVTRLLQGYIENEVDMNYNRECWQTCEDYTSTKNEGCFKDKFCARQERCTGNIHSCRRFDSDMMICPSPRDSHKRYDFIEYENGVTLGKVGHCSRGKTPVDSWWRYLFWHCTYCFCLCDDQYSSKTDRYFNLRETLANVNENKVLTGLRFVKVNRVFHLQIQEGELLPRGKINATTLQWVPVDNYTLNARNVRNNRDYYTLSYGARSIDLDDVHTEDNSFVVTGVRFRVVGAHLNLEARLSEFNFETGQLVNPTENSFWKSNDNTDVSGDRRQKVELSNPDVPTRTKAKSVPDSRHNQYIEFTASDVYKDASQSTVPFIDTQHVISMPPVPLAGVGIYHKGRPGYGGFIAPKLMTYDFTPHIQAPRRT</sequence>
<dbReference type="VEuPathDB" id="VectorBase:MDOA000530"/>
<dbReference type="InterPro" id="IPR032062">
    <property type="entry name" value="DUF4803"/>
</dbReference>
<organism evidence="2">
    <name type="scientific">Musca domestica</name>
    <name type="common">House fly</name>
    <dbReference type="NCBI Taxonomy" id="7370"/>
    <lineage>
        <taxon>Eukaryota</taxon>
        <taxon>Metazoa</taxon>
        <taxon>Ecdysozoa</taxon>
        <taxon>Arthropoda</taxon>
        <taxon>Hexapoda</taxon>
        <taxon>Insecta</taxon>
        <taxon>Pterygota</taxon>
        <taxon>Neoptera</taxon>
        <taxon>Endopterygota</taxon>
        <taxon>Diptera</taxon>
        <taxon>Brachycera</taxon>
        <taxon>Muscomorpha</taxon>
        <taxon>Muscoidea</taxon>
        <taxon>Muscidae</taxon>
        <taxon>Musca</taxon>
    </lineage>
</organism>
<evidence type="ECO:0000313" key="2">
    <source>
        <dbReference type="EnsemblMetazoa" id="MDOA000530-PB"/>
    </source>
</evidence>
<reference evidence="2" key="1">
    <citation type="submission" date="2020-05" db="UniProtKB">
        <authorList>
            <consortium name="EnsemblMetazoa"/>
        </authorList>
    </citation>
    <scope>IDENTIFICATION</scope>
    <source>
        <strain evidence="2">Aabys</strain>
    </source>
</reference>
<feature type="chain" id="PRO_5044559735" evidence="1">
    <location>
        <begin position="30"/>
        <end position="651"/>
    </location>
</feature>
<name>A0A1I8M2A9_MUSDO</name>
<dbReference type="OrthoDB" id="6366357at2759"/>
<dbReference type="PANTHER" id="PTHR47890:SF1">
    <property type="entry name" value="LD24308P"/>
    <property type="match status" value="1"/>
</dbReference>
<keyword evidence="1" id="KW-0732">Signal</keyword>
<dbReference type="RefSeq" id="XP_005183855.2">
    <property type="nucleotide sequence ID" value="XM_005183798.4"/>
</dbReference>
<gene>
    <name evidence="2" type="primary">101888768</name>
</gene>
<dbReference type="VEuPathDB" id="VectorBase:MDOMA2_011381"/>